<evidence type="ECO:0000256" key="8">
    <source>
        <dbReference type="ARBA" id="ARBA00023117"/>
    </source>
</evidence>
<evidence type="ECO:0000256" key="3">
    <source>
        <dbReference type="ARBA" id="ARBA00022723"/>
    </source>
</evidence>
<dbReference type="SMART" id="SM00391">
    <property type="entry name" value="MBD"/>
    <property type="match status" value="1"/>
</dbReference>
<dbReference type="RefSeq" id="XP_036366362.1">
    <property type="nucleotide sequence ID" value="XM_036510469.1"/>
</dbReference>
<evidence type="ECO:0000256" key="6">
    <source>
        <dbReference type="ARBA" id="ARBA00023015"/>
    </source>
</evidence>
<feature type="region of interest" description="Disordered" evidence="14">
    <location>
        <begin position="1094"/>
        <end position="1202"/>
    </location>
</feature>
<evidence type="ECO:0000256" key="5">
    <source>
        <dbReference type="ARBA" id="ARBA00022833"/>
    </source>
</evidence>
<dbReference type="FunFam" id="3.30.40.10:FF:000199">
    <property type="entry name" value="Bromodomain adjacent to zinc finger domain 2B"/>
    <property type="match status" value="1"/>
</dbReference>
<dbReference type="Pfam" id="PF00439">
    <property type="entry name" value="Bromodomain"/>
    <property type="match status" value="1"/>
</dbReference>
<feature type="compositionally biased region" description="Basic residues" evidence="14">
    <location>
        <begin position="145"/>
        <end position="157"/>
    </location>
</feature>
<keyword evidence="9" id="KW-0804">Transcription</keyword>
<dbReference type="InterPro" id="IPR019786">
    <property type="entry name" value="Zinc_finger_PHD-type_CS"/>
</dbReference>
<evidence type="ECO:0000256" key="14">
    <source>
        <dbReference type="SAM" id="MobiDB-lite"/>
    </source>
</evidence>
<name>A0A6P7T7R3_9MOLL</name>
<reference evidence="20 21" key="1">
    <citation type="submission" date="2025-08" db="UniProtKB">
        <authorList>
            <consortium name="RefSeq"/>
        </authorList>
    </citation>
    <scope>IDENTIFICATION</scope>
</reference>
<keyword evidence="5" id="KW-0862">Zinc</keyword>
<feature type="region of interest" description="Disordered" evidence="14">
    <location>
        <begin position="108"/>
        <end position="244"/>
    </location>
</feature>
<feature type="compositionally biased region" description="Low complexity" evidence="14">
    <location>
        <begin position="178"/>
        <end position="218"/>
    </location>
</feature>
<feature type="region of interest" description="Disordered" evidence="14">
    <location>
        <begin position="334"/>
        <end position="377"/>
    </location>
</feature>
<dbReference type="PROSITE" id="PS50016">
    <property type="entry name" value="ZF_PHD_2"/>
    <property type="match status" value="2"/>
</dbReference>
<dbReference type="KEGG" id="osn:115220806"/>
<dbReference type="RefSeq" id="XP_036366361.1">
    <property type="nucleotide sequence ID" value="XM_036510468.1"/>
</dbReference>
<feature type="domain" description="MBD" evidence="18">
    <location>
        <begin position="469"/>
        <end position="541"/>
    </location>
</feature>
<feature type="coiled-coil region" evidence="13">
    <location>
        <begin position="640"/>
        <end position="667"/>
    </location>
</feature>
<protein>
    <submittedName>
        <fullName evidence="20 21">Bromodomain adjacent to zinc finger domain protein 2B isoform X1</fullName>
    </submittedName>
</protein>
<dbReference type="PANTHER" id="PTHR45915">
    <property type="entry name" value="TRANSCRIPTION INTERMEDIARY FACTOR"/>
    <property type="match status" value="1"/>
</dbReference>
<evidence type="ECO:0000256" key="2">
    <source>
        <dbReference type="ARBA" id="ARBA00007444"/>
    </source>
</evidence>
<accession>A0A6P7T7R3</accession>
<evidence type="ECO:0000313" key="24">
    <source>
        <dbReference type="RefSeq" id="XP_036366360.1"/>
    </source>
</evidence>
<dbReference type="PROSITE" id="PS50014">
    <property type="entry name" value="BROMODOMAIN_2"/>
    <property type="match status" value="1"/>
</dbReference>
<organism evidence="19 22">
    <name type="scientific">Octopus sinensis</name>
    <name type="common">East Asian common octopus</name>
    <dbReference type="NCBI Taxonomy" id="2607531"/>
    <lineage>
        <taxon>Eukaryota</taxon>
        <taxon>Metazoa</taxon>
        <taxon>Spiralia</taxon>
        <taxon>Lophotrochozoa</taxon>
        <taxon>Mollusca</taxon>
        <taxon>Cephalopoda</taxon>
        <taxon>Coleoidea</taxon>
        <taxon>Octopodiformes</taxon>
        <taxon>Octopoda</taxon>
        <taxon>Incirrata</taxon>
        <taxon>Octopodidae</taxon>
        <taxon>Octopus</taxon>
    </lineage>
</organism>
<dbReference type="InterPro" id="IPR001487">
    <property type="entry name" value="Bromodomain"/>
</dbReference>
<evidence type="ECO:0000256" key="11">
    <source>
        <dbReference type="PROSITE-ProRule" id="PRU00035"/>
    </source>
</evidence>
<dbReference type="InterPro" id="IPR011011">
    <property type="entry name" value="Znf_FYVE_PHD"/>
</dbReference>
<dbReference type="Gene3D" id="3.30.890.10">
    <property type="entry name" value="Methyl-cpg-binding Protein 2, Chain A"/>
    <property type="match status" value="1"/>
</dbReference>
<evidence type="ECO:0000313" key="22">
    <source>
        <dbReference type="RefSeq" id="XP_029646824.1"/>
    </source>
</evidence>
<evidence type="ECO:0000256" key="9">
    <source>
        <dbReference type="ARBA" id="ARBA00023163"/>
    </source>
</evidence>
<dbReference type="RefSeq" id="XP_036366359.1">
    <property type="nucleotide sequence ID" value="XM_036510466.1"/>
</dbReference>
<dbReference type="RefSeq" id="XP_036366360.1">
    <property type="nucleotide sequence ID" value="XM_036510467.1"/>
</dbReference>
<dbReference type="InterPro" id="IPR036427">
    <property type="entry name" value="Bromodomain-like_sf"/>
</dbReference>
<dbReference type="PROSITE" id="PS50982">
    <property type="entry name" value="MBD"/>
    <property type="match status" value="1"/>
</dbReference>
<dbReference type="GO" id="GO:0000785">
    <property type="term" value="C:chromatin"/>
    <property type="evidence" value="ECO:0007669"/>
    <property type="project" value="TreeGrafter"/>
</dbReference>
<feature type="compositionally biased region" description="Low complexity" evidence="14">
    <location>
        <begin position="108"/>
        <end position="141"/>
    </location>
</feature>
<dbReference type="PROSITE" id="PS50827">
    <property type="entry name" value="DDT"/>
    <property type="match status" value="1"/>
</dbReference>
<keyword evidence="4 12" id="KW-0863">Zinc-finger</keyword>
<keyword evidence="3" id="KW-0479">Metal-binding</keyword>
<feature type="compositionally biased region" description="Basic and acidic residues" evidence="14">
    <location>
        <begin position="1154"/>
        <end position="1164"/>
    </location>
</feature>
<keyword evidence="7 13" id="KW-0175">Coiled coil</keyword>
<feature type="region of interest" description="Disordered" evidence="14">
    <location>
        <begin position="1218"/>
        <end position="1268"/>
    </location>
</feature>
<dbReference type="RefSeq" id="XP_029646824.1">
    <property type="nucleotide sequence ID" value="XM_029790964.2"/>
</dbReference>
<proteinExistence type="inferred from homology"/>
<dbReference type="Proteomes" id="UP000515154">
    <property type="component" value="Linkage group LG17"/>
</dbReference>
<dbReference type="Pfam" id="PF01429">
    <property type="entry name" value="MBD"/>
    <property type="match status" value="1"/>
</dbReference>
<feature type="region of interest" description="Disordered" evidence="14">
    <location>
        <begin position="1959"/>
        <end position="1981"/>
    </location>
</feature>
<feature type="region of interest" description="Disordered" evidence="14">
    <location>
        <begin position="1818"/>
        <end position="1847"/>
    </location>
</feature>
<evidence type="ECO:0000256" key="7">
    <source>
        <dbReference type="ARBA" id="ARBA00023054"/>
    </source>
</evidence>
<evidence type="ECO:0000313" key="23">
    <source>
        <dbReference type="RefSeq" id="XP_036366359.1"/>
    </source>
</evidence>
<comment type="subcellular location">
    <subcellularLocation>
        <location evidence="1">Nucleus</location>
    </subcellularLocation>
</comment>
<feature type="region of interest" description="Disordered" evidence="14">
    <location>
        <begin position="974"/>
        <end position="1018"/>
    </location>
</feature>
<dbReference type="InterPro" id="IPR019787">
    <property type="entry name" value="Znf_PHD-finger"/>
</dbReference>
<feature type="compositionally biased region" description="Low complexity" evidence="14">
    <location>
        <begin position="1242"/>
        <end position="1264"/>
    </location>
</feature>
<keyword evidence="8 11" id="KW-0103">Bromodomain</keyword>
<evidence type="ECO:0000256" key="13">
    <source>
        <dbReference type="SAM" id="Coils"/>
    </source>
</evidence>
<feature type="compositionally biased region" description="Acidic residues" evidence="14">
    <location>
        <begin position="1098"/>
        <end position="1121"/>
    </location>
</feature>
<evidence type="ECO:0000259" key="16">
    <source>
        <dbReference type="PROSITE" id="PS50016"/>
    </source>
</evidence>
<feature type="region of interest" description="Disordered" evidence="14">
    <location>
        <begin position="390"/>
        <end position="467"/>
    </location>
</feature>
<dbReference type="Pfam" id="PF00628">
    <property type="entry name" value="PHD"/>
    <property type="match status" value="2"/>
</dbReference>
<dbReference type="RefSeq" id="XP_029646822.1">
    <property type="nucleotide sequence ID" value="XM_029790962.2"/>
</dbReference>
<feature type="domain" description="Bromo" evidence="15">
    <location>
        <begin position="1868"/>
        <end position="1938"/>
    </location>
</feature>
<evidence type="ECO:0000256" key="12">
    <source>
        <dbReference type="PROSITE-ProRule" id="PRU00146"/>
    </source>
</evidence>
<evidence type="ECO:0000313" key="20">
    <source>
        <dbReference type="RefSeq" id="XP_029646822.1"/>
    </source>
</evidence>
<evidence type="ECO:0000313" key="19">
    <source>
        <dbReference type="Proteomes" id="UP000515154"/>
    </source>
</evidence>
<dbReference type="InterPro" id="IPR016177">
    <property type="entry name" value="DNA-bd_dom_sf"/>
</dbReference>
<gene>
    <name evidence="20 21 22 23 24 25 26" type="primary">LOC115220806</name>
</gene>
<comment type="similarity">
    <text evidence="2">Belongs to the WAL family.</text>
</comment>
<dbReference type="InterPro" id="IPR028941">
    <property type="entry name" value="WHIM2_dom"/>
</dbReference>
<dbReference type="GO" id="GO:0003677">
    <property type="term" value="F:DNA binding"/>
    <property type="evidence" value="ECO:0007669"/>
    <property type="project" value="InterPro"/>
</dbReference>
<dbReference type="InterPro" id="IPR013083">
    <property type="entry name" value="Znf_RING/FYVE/PHD"/>
</dbReference>
<dbReference type="GO" id="GO:0008270">
    <property type="term" value="F:zinc ion binding"/>
    <property type="evidence" value="ECO:0007669"/>
    <property type="project" value="UniProtKB-KW"/>
</dbReference>
<dbReference type="PROSITE" id="PS01359">
    <property type="entry name" value="ZF_PHD_1"/>
    <property type="match status" value="1"/>
</dbReference>
<dbReference type="SUPFAM" id="SSF57903">
    <property type="entry name" value="FYVE/PHD zinc finger"/>
    <property type="match status" value="2"/>
</dbReference>
<feature type="domain" description="DDT" evidence="17">
    <location>
        <begin position="793"/>
        <end position="858"/>
    </location>
</feature>
<dbReference type="Pfam" id="PF15613">
    <property type="entry name" value="WSD"/>
    <property type="match status" value="2"/>
</dbReference>
<feature type="coiled-coil region" evidence="13">
    <location>
        <begin position="714"/>
        <end position="762"/>
    </location>
</feature>
<dbReference type="RefSeq" id="XP_029646823.1">
    <property type="nucleotide sequence ID" value="XM_029790963.2"/>
</dbReference>
<dbReference type="GO" id="GO:0005634">
    <property type="term" value="C:nucleus"/>
    <property type="evidence" value="ECO:0007669"/>
    <property type="project" value="UniProtKB-SubCell"/>
</dbReference>
<feature type="compositionally biased region" description="Polar residues" evidence="14">
    <location>
        <begin position="219"/>
        <end position="228"/>
    </location>
</feature>
<dbReference type="Gene3D" id="1.20.920.10">
    <property type="entry name" value="Bromodomain-like"/>
    <property type="match status" value="1"/>
</dbReference>
<dbReference type="PANTHER" id="PTHR45915:SF2">
    <property type="entry name" value="TOUTATIS, ISOFORM E"/>
    <property type="match status" value="1"/>
</dbReference>
<feature type="compositionally biased region" description="Basic and acidic residues" evidence="14">
    <location>
        <begin position="1131"/>
        <end position="1142"/>
    </location>
</feature>
<evidence type="ECO:0000256" key="4">
    <source>
        <dbReference type="ARBA" id="ARBA00022771"/>
    </source>
</evidence>
<evidence type="ECO:0000313" key="21">
    <source>
        <dbReference type="RefSeq" id="XP_029646823.1"/>
    </source>
</evidence>
<dbReference type="SUPFAM" id="SSF47370">
    <property type="entry name" value="Bromodomain"/>
    <property type="match status" value="1"/>
</dbReference>
<keyword evidence="10" id="KW-0539">Nucleus</keyword>
<dbReference type="SMART" id="SM00297">
    <property type="entry name" value="BROMO"/>
    <property type="match status" value="1"/>
</dbReference>
<sequence>MMDPSDHTSPSHNFFDPASILSSAAFGPASVTSSLAFPHLAHMPSAFSMLGHPPGFPIPPSFGGLGVLGDGLTSPLRHSLNHAAAAPLLHTFGSSPVFGLSAGKNTVTKSSTTVATTTTSSVRTCLSSSSRSSHMPVTSSTNAHSKSKQRSKQRQHPAHRESAAIVTSLHREPGGPLGLHIPLGSSSSSSISPSSLVSSSQSHRASTSTTTTTSTKSTAVVQSHTNTGGHKHGLLQDKNMSPVSSQNLKKVSATDHQIDNTKKKLLAEQIRQKMKSILTPLQTPVYKPELHQPRAKGRPPKQLSTAVMDMRETNSEDKPLQLVKKSVHHNNEELSMYRPLDLKTPISSSAHVPGVKNKSENGDSKSSLLSSSYSANGQNDSVITKYKLMSDKNSSNSSSSDEDSDSGSESDSSDSSDSGSCSDSMESDDDQSTRDSENSSTSFTTGDKRTADISGNGSGTSAPVKKRRVIDEKELRIPLEHSWQRQTKIRGIGKRGIIGEVMYHAPCGKKLRTYSDVMRYLEKNGITDLCKENFSFSTKAPIGEFFEQRHGENGYVLLSEHEVFDRFTQVQFNRRRRRNLDPEALALKKKRKEEKYEAAQQAAELKMQRKLERQKQKEMAKKVKQIKENAYKQVRWEQHIAIERKQMKEQEKQVKQQEKLKRQEQLRMEREIRAQQVLESNLFWYHLEREREMKRQQAVMMREQVSWNLERERRRQHMLLVKSLEARRRQEERERLKEEKQKEKLIERERKLNQRRVELQIAAELKKPIEDMEIKDIKELPQLPRIEGVCLAGNAFADALMVLEFMHNFAKALSIPEDFIPDMTDLQNCLMGDKKEDLDKYTSYASKLLKIALTDPGVPNPKEAVTALGQKIVDIELDDTMITEVLRIFIISRNNGDNEISEWLSEKPLNAFNATQKASVLAFLCNELLCGRLLSNEVEKTIESMSTLRRDKWIVEGKLRRLRIIQAKKYNRPSPKISLHESSSPLLDEDSHATNVSGSKQGSDEEEDSGNDSDITTVTSVGIISEGEEEDPINSEDCEKKIEKLQRQHSQYQHKVFEASHKLRAVSFGQDRFKRRYWLLPYCGRLFVEGLESGAMGSEDEEEEETGGEDENEIDYENNEDTESKSQTGSEDLKDSIKKEPKSEDEEEEDEEEMDRKELMDCKLSEPIANSTPVKCESPKTDHKSNSKNSISHVKEENPTNLFLQKPEATKFSDLIHISKPDGAPTSQDTKSNIVNSHHDSGTSPTTSSSVNTSSPNNSTLSTHSDTKPSFVSIDSLLKKDHEPSSPTLPFVPSMATYPMPPIFTDQLLKTASEINDQKPWFSILPRMPCDETSLTRSPLNISHRMLNNSPFIFQPMPFHAFPVRSPAFASFQMGQIQSNPVDFNMNMFNNNTNNSNTYFKVPPVPQEASSMNNSSSSSLLQNSPLLPVIAPTSNGNGLIDSDPEGLLKSLQGELKPIPKAMKSGWWYLADPEHLKGVLKCLHPRGIREKNLQKALQKYFDQACQACKKDMRDELKIQVREEFQYVSTTGAPPPDLDSSWMSNVAHQLENSVMETIGKLEERVFSASLQVKLRDKQDGQNCSVSAKGSKLPPKPVAPPSESDPPPNPGEETEEQKQSFLEDAQKRLLKLERNIERRYLKPPLCKKIQISLSNIALAGENQNSSHENRKDEGEEDVPPGLLTWRNAVHSAKSVAQLSICANFLINSIAWEKSIMKVLCQICRKDDNEAELLLCDGCDKGYHTYCFKPKMETIPDGDWYCYECISKATGVPCCVACGKKNGKLATCDECPRAFHIDCLIPPLQRLPKKWLCASCVAGKGTKKSKRGRKKKEETIKKEKKNLENSKSDEEKKKEQFAKEMACCKTILLELEKNKNGWPFLQPVNLKQFPSYKKYIKKPMDFNSMKIKLRDNQYKSKDQFAADTHLIFDNCEIFNEDDSEVGNAGHALRRYFIKRWNELLGDNKNQDEETSTTKASNDEGSPDDS</sequence>
<feature type="compositionally biased region" description="Pro residues" evidence="14">
    <location>
        <begin position="1591"/>
        <end position="1607"/>
    </location>
</feature>
<keyword evidence="19" id="KW-1185">Reference proteome</keyword>
<evidence type="ECO:0000313" key="25">
    <source>
        <dbReference type="RefSeq" id="XP_036366361.1"/>
    </source>
</evidence>
<dbReference type="InterPro" id="IPR001965">
    <property type="entry name" value="Znf_PHD"/>
</dbReference>
<dbReference type="CDD" id="cd15545">
    <property type="entry name" value="PHD_BAZ2A_like"/>
    <property type="match status" value="1"/>
</dbReference>
<evidence type="ECO:0000313" key="26">
    <source>
        <dbReference type="RefSeq" id="XP_036366362.1"/>
    </source>
</evidence>
<evidence type="ECO:0000259" key="17">
    <source>
        <dbReference type="PROSITE" id="PS50827"/>
    </source>
</evidence>
<dbReference type="Pfam" id="PF02791">
    <property type="entry name" value="DDT"/>
    <property type="match status" value="1"/>
</dbReference>
<evidence type="ECO:0000259" key="18">
    <source>
        <dbReference type="PROSITE" id="PS50982"/>
    </source>
</evidence>
<feature type="compositionally biased region" description="Basic and acidic residues" evidence="14">
    <location>
        <begin position="1827"/>
        <end position="1847"/>
    </location>
</feature>
<dbReference type="PRINTS" id="PR00503">
    <property type="entry name" value="BROMODOMAIN"/>
</dbReference>
<dbReference type="InterPro" id="IPR018501">
    <property type="entry name" value="DDT_dom"/>
</dbReference>
<keyword evidence="6" id="KW-0805">Transcription regulation</keyword>
<dbReference type="SMART" id="SM00249">
    <property type="entry name" value="PHD"/>
    <property type="match status" value="2"/>
</dbReference>
<dbReference type="SUPFAM" id="SSF54171">
    <property type="entry name" value="DNA-binding domain"/>
    <property type="match status" value="1"/>
</dbReference>
<feature type="compositionally biased region" description="Acidic residues" evidence="14">
    <location>
        <begin position="1143"/>
        <end position="1153"/>
    </location>
</feature>
<feature type="compositionally biased region" description="Acidic residues" evidence="14">
    <location>
        <begin position="400"/>
        <end position="414"/>
    </location>
</feature>
<evidence type="ECO:0000256" key="10">
    <source>
        <dbReference type="ARBA" id="ARBA00023242"/>
    </source>
</evidence>
<feature type="compositionally biased region" description="Polar residues" evidence="14">
    <location>
        <begin position="1225"/>
        <end position="1236"/>
    </location>
</feature>
<feature type="compositionally biased region" description="Low complexity" evidence="14">
    <location>
        <begin position="364"/>
        <end position="374"/>
    </location>
</feature>
<feature type="region of interest" description="Disordered" evidence="14">
    <location>
        <begin position="1575"/>
        <end position="1617"/>
    </location>
</feature>
<dbReference type="Gene3D" id="3.30.40.10">
    <property type="entry name" value="Zinc/RING finger domain, C3HC4 (zinc finger)"/>
    <property type="match status" value="2"/>
</dbReference>
<feature type="domain" description="PHD-type" evidence="16">
    <location>
        <begin position="1714"/>
        <end position="1764"/>
    </location>
</feature>
<dbReference type="InterPro" id="IPR001739">
    <property type="entry name" value="Methyl_CpG_DNA-bd"/>
</dbReference>
<evidence type="ECO:0000256" key="1">
    <source>
        <dbReference type="ARBA" id="ARBA00004123"/>
    </source>
</evidence>
<feature type="domain" description="PHD-type" evidence="16">
    <location>
        <begin position="1768"/>
        <end position="1815"/>
    </location>
</feature>
<evidence type="ECO:0000259" key="15">
    <source>
        <dbReference type="PROSITE" id="PS50014"/>
    </source>
</evidence>
<feature type="compositionally biased region" description="Low complexity" evidence="14">
    <location>
        <begin position="415"/>
        <end position="424"/>
    </location>
</feature>